<keyword evidence="3 5" id="KW-1133">Transmembrane helix</keyword>
<evidence type="ECO:0000256" key="3">
    <source>
        <dbReference type="ARBA" id="ARBA00022989"/>
    </source>
</evidence>
<evidence type="ECO:0000313" key="7">
    <source>
        <dbReference type="EMBL" id="TWF90178.1"/>
    </source>
</evidence>
<feature type="transmembrane region" description="Helical" evidence="5">
    <location>
        <begin position="57"/>
        <end position="78"/>
    </location>
</feature>
<feature type="transmembrane region" description="Helical" evidence="5">
    <location>
        <begin position="169"/>
        <end position="188"/>
    </location>
</feature>
<dbReference type="EMBL" id="VIWT01000003">
    <property type="protein sequence ID" value="TWF90178.1"/>
    <property type="molecule type" value="Genomic_DNA"/>
</dbReference>
<evidence type="ECO:0000313" key="8">
    <source>
        <dbReference type="Proteomes" id="UP000317940"/>
    </source>
</evidence>
<dbReference type="AlphaFoldDB" id="A0A561TSU2"/>
<feature type="transmembrane region" description="Helical" evidence="5">
    <location>
        <begin position="139"/>
        <end position="163"/>
    </location>
</feature>
<evidence type="ECO:0000259" key="6">
    <source>
        <dbReference type="Pfam" id="PF01061"/>
    </source>
</evidence>
<organism evidence="7 8">
    <name type="scientific">Kitasatospora viridis</name>
    <dbReference type="NCBI Taxonomy" id="281105"/>
    <lineage>
        <taxon>Bacteria</taxon>
        <taxon>Bacillati</taxon>
        <taxon>Actinomycetota</taxon>
        <taxon>Actinomycetes</taxon>
        <taxon>Kitasatosporales</taxon>
        <taxon>Streptomycetaceae</taxon>
        <taxon>Kitasatospora</taxon>
    </lineage>
</organism>
<feature type="domain" description="ABC-2 type transporter transmembrane" evidence="6">
    <location>
        <begin position="18"/>
        <end position="209"/>
    </location>
</feature>
<evidence type="ECO:0000256" key="2">
    <source>
        <dbReference type="ARBA" id="ARBA00022692"/>
    </source>
</evidence>
<gene>
    <name evidence="7" type="ORF">FHX73_13222</name>
</gene>
<sequence>MTGDGGVLSALAVSARHQVLIYLMEWKFSLVLGVVQPAVLLLVNLSSVTDPAAAGRVVLGVVLMSFWTSTVWNGAGILRLERAEGVLAASLYSCRSALVVLVGKSFGSSLLAVVSVLLTVSLSLAALGQPISVGSPGWLLLGLLVVLLSGTALGVLLSCVFLVSRFGAQISGALMYPVFLLAGLLIPLRMIPRELGALSWIVSFRWAMAFLESCTAGRPALADLGVTVLLSLGYAALGHYAFGYVSRRARVAGTLDLE</sequence>
<keyword evidence="2 5" id="KW-0812">Transmembrane</keyword>
<dbReference type="RefSeq" id="WP_145909402.1">
    <property type="nucleotide sequence ID" value="NZ_BAAAMZ010000001.1"/>
</dbReference>
<proteinExistence type="predicted"/>
<reference evidence="7 8" key="1">
    <citation type="submission" date="2019-06" db="EMBL/GenBank/DDBJ databases">
        <title>Sequencing the genomes of 1000 actinobacteria strains.</title>
        <authorList>
            <person name="Klenk H.-P."/>
        </authorList>
    </citation>
    <scope>NUCLEOTIDE SEQUENCE [LARGE SCALE GENOMIC DNA]</scope>
    <source>
        <strain evidence="7 8">DSM 44826</strain>
    </source>
</reference>
<dbReference type="OrthoDB" id="4295944at2"/>
<keyword evidence="8" id="KW-1185">Reference proteome</keyword>
<dbReference type="Pfam" id="PF01061">
    <property type="entry name" value="ABC2_membrane"/>
    <property type="match status" value="1"/>
</dbReference>
<dbReference type="GO" id="GO:0140359">
    <property type="term" value="F:ABC-type transporter activity"/>
    <property type="evidence" value="ECO:0007669"/>
    <property type="project" value="InterPro"/>
</dbReference>
<evidence type="ECO:0000256" key="4">
    <source>
        <dbReference type="ARBA" id="ARBA00023136"/>
    </source>
</evidence>
<comment type="caution">
    <text evidence="7">The sequence shown here is derived from an EMBL/GenBank/DDBJ whole genome shotgun (WGS) entry which is preliminary data.</text>
</comment>
<dbReference type="InterPro" id="IPR013525">
    <property type="entry name" value="ABC2_TM"/>
</dbReference>
<evidence type="ECO:0000256" key="1">
    <source>
        <dbReference type="ARBA" id="ARBA00004141"/>
    </source>
</evidence>
<comment type="subcellular location">
    <subcellularLocation>
        <location evidence="1">Membrane</location>
        <topology evidence="1">Multi-pass membrane protein</topology>
    </subcellularLocation>
</comment>
<feature type="transmembrane region" description="Helical" evidence="5">
    <location>
        <begin position="109"/>
        <end position="127"/>
    </location>
</feature>
<name>A0A561TSU2_9ACTN</name>
<dbReference type="Proteomes" id="UP000317940">
    <property type="component" value="Unassembled WGS sequence"/>
</dbReference>
<feature type="transmembrane region" description="Helical" evidence="5">
    <location>
        <begin position="224"/>
        <end position="242"/>
    </location>
</feature>
<keyword evidence="4 5" id="KW-0472">Membrane</keyword>
<protein>
    <submittedName>
        <fullName evidence="7">ABC-2 type transport system permease protein</fullName>
    </submittedName>
</protein>
<accession>A0A561TSU2</accession>
<dbReference type="GO" id="GO:0016020">
    <property type="term" value="C:membrane"/>
    <property type="evidence" value="ECO:0007669"/>
    <property type="project" value="UniProtKB-SubCell"/>
</dbReference>
<evidence type="ECO:0000256" key="5">
    <source>
        <dbReference type="SAM" id="Phobius"/>
    </source>
</evidence>
<feature type="transmembrane region" description="Helical" evidence="5">
    <location>
        <begin position="26"/>
        <end position="45"/>
    </location>
</feature>